<evidence type="ECO:0000313" key="1">
    <source>
        <dbReference type="EMBL" id="XBV27491.1"/>
    </source>
</evidence>
<protein>
    <recommendedName>
        <fullName evidence="2">Prevent-host-death family protein</fullName>
    </recommendedName>
</protein>
<organism evidence="1">
    <name type="scientific">Kribbella sp. HUAS MG21</name>
    <dbReference type="NCBI Taxonomy" id="3160966"/>
    <lineage>
        <taxon>Bacteria</taxon>
        <taxon>Bacillati</taxon>
        <taxon>Actinomycetota</taxon>
        <taxon>Actinomycetes</taxon>
        <taxon>Propionibacteriales</taxon>
        <taxon>Kribbellaceae</taxon>
        <taxon>Kribbella</taxon>
    </lineage>
</organism>
<sequence length="158" mass="17771">MDLQEVTFTDLLQHSNETVEKLKRSRGRALRVRRRGAEEDLVLTTAAKAEQDEQVVDVAVRLLRAIMSDPVMRSAHLLDVLPQVFPWVRFLPAEDKTEFVRELIEVMSAGGELGSPAPTLQVITEWRNTAQIYADPELLELLQSRTIEDGGEVPAPAR</sequence>
<dbReference type="EMBL" id="CP158165">
    <property type="protein sequence ID" value="XBV27491.1"/>
    <property type="molecule type" value="Genomic_DNA"/>
</dbReference>
<dbReference type="AlphaFoldDB" id="A0AAU7TL65"/>
<gene>
    <name evidence="1" type="ORF">ABN611_13890</name>
</gene>
<evidence type="ECO:0008006" key="2">
    <source>
        <dbReference type="Google" id="ProtNLM"/>
    </source>
</evidence>
<proteinExistence type="predicted"/>
<name>A0AAU7TL65_9ACTN</name>
<reference evidence="1" key="1">
    <citation type="submission" date="2024-06" db="EMBL/GenBank/DDBJ databases">
        <title>Kribbella sp. strain HUAS MG21 genome sequences.</title>
        <authorList>
            <person name="Mo P."/>
        </authorList>
    </citation>
    <scope>NUCLEOTIDE SEQUENCE</scope>
    <source>
        <strain evidence="1">HUAS MG21</strain>
    </source>
</reference>
<dbReference type="RefSeq" id="WP_350280276.1">
    <property type="nucleotide sequence ID" value="NZ_CP158165.1"/>
</dbReference>
<accession>A0AAU7TL65</accession>